<keyword evidence="1" id="KW-0808">Transferase</keyword>
<dbReference type="PANTHER" id="PTHR13947:SF37">
    <property type="entry name" value="LD18367P"/>
    <property type="match status" value="1"/>
</dbReference>
<accession>A0A6J4STJ2</accession>
<dbReference type="InterPro" id="IPR050769">
    <property type="entry name" value="NAT_camello-type"/>
</dbReference>
<dbReference type="CDD" id="cd04301">
    <property type="entry name" value="NAT_SF"/>
    <property type="match status" value="1"/>
</dbReference>
<dbReference type="EMBL" id="CADCVM010000292">
    <property type="protein sequence ID" value="CAA9504795.1"/>
    <property type="molecule type" value="Genomic_DNA"/>
</dbReference>
<dbReference type="InterPro" id="IPR000182">
    <property type="entry name" value="GNAT_dom"/>
</dbReference>
<dbReference type="PANTHER" id="PTHR13947">
    <property type="entry name" value="GNAT FAMILY N-ACETYLTRANSFERASE"/>
    <property type="match status" value="1"/>
</dbReference>
<evidence type="ECO:0000256" key="1">
    <source>
        <dbReference type="ARBA" id="ARBA00022679"/>
    </source>
</evidence>
<dbReference type="InterPro" id="IPR016181">
    <property type="entry name" value="Acyl_CoA_acyltransferase"/>
</dbReference>
<proteinExistence type="predicted"/>
<reference evidence="3" key="1">
    <citation type="submission" date="2020-02" db="EMBL/GenBank/DDBJ databases">
        <authorList>
            <person name="Meier V. D."/>
        </authorList>
    </citation>
    <scope>NUCLEOTIDE SEQUENCE</scope>
    <source>
        <strain evidence="3">AVDCRST_MAG05</strain>
    </source>
</reference>
<feature type="domain" description="N-acetyltransferase" evidence="2">
    <location>
        <begin position="11"/>
        <end position="162"/>
    </location>
</feature>
<evidence type="ECO:0000313" key="3">
    <source>
        <dbReference type="EMBL" id="CAA9504795.1"/>
    </source>
</evidence>
<protein>
    <recommendedName>
        <fullName evidence="2">N-acetyltransferase domain-containing protein</fullName>
    </recommendedName>
</protein>
<organism evidence="3">
    <name type="scientific">uncultured Rubrobacteraceae bacterium</name>
    <dbReference type="NCBI Taxonomy" id="349277"/>
    <lineage>
        <taxon>Bacteria</taxon>
        <taxon>Bacillati</taxon>
        <taxon>Actinomycetota</taxon>
        <taxon>Rubrobacteria</taxon>
        <taxon>Rubrobacterales</taxon>
        <taxon>Rubrobacteraceae</taxon>
        <taxon>environmental samples</taxon>
    </lineage>
</organism>
<dbReference type="GO" id="GO:0008080">
    <property type="term" value="F:N-acetyltransferase activity"/>
    <property type="evidence" value="ECO:0007669"/>
    <property type="project" value="InterPro"/>
</dbReference>
<name>A0A6J4STJ2_9ACTN</name>
<dbReference type="AlphaFoldDB" id="A0A6J4STJ2"/>
<sequence length="163" mass="18066">MTPTKTQTPAIAIRRYRPGDREAVRNLHDDALNDVGAHLRTGPWDADLDAIESVYLENGGEFLVGVLGGEVVAMGALRRDPGGRAWITRMRVSPRLQGRGIGQTLLDALHRRAEELGYESLHLDTTVGQTAARRLYEKNGYRETGRAQVGPFECLYYERTCGA</sequence>
<gene>
    <name evidence="3" type="ORF">AVDCRST_MAG05-2663</name>
</gene>
<dbReference type="PROSITE" id="PS51186">
    <property type="entry name" value="GNAT"/>
    <property type="match status" value="1"/>
</dbReference>
<dbReference type="Gene3D" id="3.40.630.30">
    <property type="match status" value="1"/>
</dbReference>
<dbReference type="SUPFAM" id="SSF55729">
    <property type="entry name" value="Acyl-CoA N-acyltransferases (Nat)"/>
    <property type="match status" value="1"/>
</dbReference>
<evidence type="ECO:0000259" key="2">
    <source>
        <dbReference type="PROSITE" id="PS51186"/>
    </source>
</evidence>
<dbReference type="Pfam" id="PF00583">
    <property type="entry name" value="Acetyltransf_1"/>
    <property type="match status" value="1"/>
</dbReference>